<dbReference type="Gramene" id="ONK81375">
    <property type="protein sequence ID" value="ONK81375"/>
    <property type="gene ID" value="A4U43_C01F28370"/>
</dbReference>
<keyword evidence="1" id="KW-1133">Transmembrane helix</keyword>
<organism evidence="2 3">
    <name type="scientific">Asparagus officinalis</name>
    <name type="common">Garden asparagus</name>
    <dbReference type="NCBI Taxonomy" id="4686"/>
    <lineage>
        <taxon>Eukaryota</taxon>
        <taxon>Viridiplantae</taxon>
        <taxon>Streptophyta</taxon>
        <taxon>Embryophyta</taxon>
        <taxon>Tracheophyta</taxon>
        <taxon>Spermatophyta</taxon>
        <taxon>Magnoliopsida</taxon>
        <taxon>Liliopsida</taxon>
        <taxon>Asparagales</taxon>
        <taxon>Asparagaceae</taxon>
        <taxon>Asparagoideae</taxon>
        <taxon>Asparagus</taxon>
    </lineage>
</organism>
<dbReference type="AlphaFoldDB" id="A0A5P1FST4"/>
<dbReference type="EMBL" id="CM007381">
    <property type="protein sequence ID" value="ONK81375.1"/>
    <property type="molecule type" value="Genomic_DNA"/>
</dbReference>
<dbReference type="PANTHER" id="PTHR31168">
    <property type="entry name" value="OS02G0292800 PROTEIN"/>
    <property type="match status" value="1"/>
</dbReference>
<keyword evidence="1" id="KW-0812">Transmembrane</keyword>
<sequence>MSVLDYVLVPLGLGVMAGYQGWLLYMVMKHPTKTVIGINSINRRAWVNTMMEESNLNPTNTIFSNIPYSGSIKKWNSCSPNAKEQHNGINSTSVHSNHAMFTSSHAHDSISSRPKHHHYFKHKHKLLPQVIPHIGMLPHCIPDERPIHKILQSCKHFDQREEIPAPDA</sequence>
<dbReference type="Pfam" id="PF04654">
    <property type="entry name" value="DUF599"/>
    <property type="match status" value="1"/>
</dbReference>
<keyword evidence="1" id="KW-0472">Membrane</keyword>
<accession>A0A5P1FST4</accession>
<feature type="transmembrane region" description="Helical" evidence="1">
    <location>
        <begin position="6"/>
        <end position="25"/>
    </location>
</feature>
<protein>
    <submittedName>
        <fullName evidence="2">Uncharacterized protein</fullName>
    </submittedName>
</protein>
<name>A0A5P1FST4_ASPOF</name>
<dbReference type="Proteomes" id="UP000243459">
    <property type="component" value="Chromosome 1"/>
</dbReference>
<evidence type="ECO:0000313" key="3">
    <source>
        <dbReference type="Proteomes" id="UP000243459"/>
    </source>
</evidence>
<reference evidence="3" key="1">
    <citation type="journal article" date="2017" name="Nat. Commun.">
        <title>The asparagus genome sheds light on the origin and evolution of a young Y chromosome.</title>
        <authorList>
            <person name="Harkess A."/>
            <person name="Zhou J."/>
            <person name="Xu C."/>
            <person name="Bowers J.E."/>
            <person name="Van der Hulst R."/>
            <person name="Ayyampalayam S."/>
            <person name="Mercati F."/>
            <person name="Riccardi P."/>
            <person name="McKain M.R."/>
            <person name="Kakrana A."/>
            <person name="Tang H."/>
            <person name="Ray J."/>
            <person name="Groenendijk J."/>
            <person name="Arikit S."/>
            <person name="Mathioni S.M."/>
            <person name="Nakano M."/>
            <person name="Shan H."/>
            <person name="Telgmann-Rauber A."/>
            <person name="Kanno A."/>
            <person name="Yue Z."/>
            <person name="Chen H."/>
            <person name="Li W."/>
            <person name="Chen Y."/>
            <person name="Xu X."/>
            <person name="Zhang Y."/>
            <person name="Luo S."/>
            <person name="Chen H."/>
            <person name="Gao J."/>
            <person name="Mao Z."/>
            <person name="Pires J.C."/>
            <person name="Luo M."/>
            <person name="Kudrna D."/>
            <person name="Wing R.A."/>
            <person name="Meyers B.C."/>
            <person name="Yi K."/>
            <person name="Kong H."/>
            <person name="Lavrijsen P."/>
            <person name="Sunseri F."/>
            <person name="Falavigna A."/>
            <person name="Ye Y."/>
            <person name="Leebens-Mack J.H."/>
            <person name="Chen G."/>
        </authorList>
    </citation>
    <scope>NUCLEOTIDE SEQUENCE [LARGE SCALE GENOMIC DNA]</scope>
    <source>
        <strain evidence="3">cv. DH0086</strain>
    </source>
</reference>
<proteinExistence type="predicted"/>
<evidence type="ECO:0000256" key="1">
    <source>
        <dbReference type="SAM" id="Phobius"/>
    </source>
</evidence>
<gene>
    <name evidence="2" type="ORF">A4U43_C01F28370</name>
</gene>
<evidence type="ECO:0000313" key="2">
    <source>
        <dbReference type="EMBL" id="ONK81375.1"/>
    </source>
</evidence>
<dbReference type="InterPro" id="IPR006747">
    <property type="entry name" value="DUF599"/>
</dbReference>
<dbReference type="PANTHER" id="PTHR31168:SF1">
    <property type="entry name" value="DUF599 FAMILY PROTEIN"/>
    <property type="match status" value="1"/>
</dbReference>
<keyword evidence="3" id="KW-1185">Reference proteome</keyword>